<dbReference type="HOGENOM" id="CLU_2485485_0_0_1"/>
<accession>K1Q8W8</accession>
<evidence type="ECO:0000313" key="1">
    <source>
        <dbReference type="EMBL" id="EKC17811.1"/>
    </source>
</evidence>
<organism evidence="1">
    <name type="scientific">Magallana gigas</name>
    <name type="common">Pacific oyster</name>
    <name type="synonym">Crassostrea gigas</name>
    <dbReference type="NCBI Taxonomy" id="29159"/>
    <lineage>
        <taxon>Eukaryota</taxon>
        <taxon>Metazoa</taxon>
        <taxon>Spiralia</taxon>
        <taxon>Lophotrochozoa</taxon>
        <taxon>Mollusca</taxon>
        <taxon>Bivalvia</taxon>
        <taxon>Autobranchia</taxon>
        <taxon>Pteriomorphia</taxon>
        <taxon>Ostreida</taxon>
        <taxon>Ostreoidea</taxon>
        <taxon>Ostreidae</taxon>
        <taxon>Magallana</taxon>
    </lineage>
</organism>
<proteinExistence type="predicted"/>
<sequence length="87" mass="9939">MNFVVTFLGGEEVDVSLLNDDVNQAFKDGFFGPDVMIDPMFTSHKIQDLRNYTLLDNTICCYTNNEKFNHTSNFHDSSINNSSSNHR</sequence>
<protein>
    <submittedName>
        <fullName evidence="1">Uncharacterized protein</fullName>
    </submittedName>
</protein>
<name>K1Q8W8_MAGGI</name>
<reference evidence="1" key="1">
    <citation type="journal article" date="2012" name="Nature">
        <title>The oyster genome reveals stress adaptation and complexity of shell formation.</title>
        <authorList>
            <person name="Zhang G."/>
            <person name="Fang X."/>
            <person name="Guo X."/>
            <person name="Li L."/>
            <person name="Luo R."/>
            <person name="Xu F."/>
            <person name="Yang P."/>
            <person name="Zhang L."/>
            <person name="Wang X."/>
            <person name="Qi H."/>
            <person name="Xiong Z."/>
            <person name="Que H."/>
            <person name="Xie Y."/>
            <person name="Holland P.W."/>
            <person name="Paps J."/>
            <person name="Zhu Y."/>
            <person name="Wu F."/>
            <person name="Chen Y."/>
            <person name="Wang J."/>
            <person name="Peng C."/>
            <person name="Meng J."/>
            <person name="Yang L."/>
            <person name="Liu J."/>
            <person name="Wen B."/>
            <person name="Zhang N."/>
            <person name="Huang Z."/>
            <person name="Zhu Q."/>
            <person name="Feng Y."/>
            <person name="Mount A."/>
            <person name="Hedgecock D."/>
            <person name="Xu Z."/>
            <person name="Liu Y."/>
            <person name="Domazet-Loso T."/>
            <person name="Du Y."/>
            <person name="Sun X."/>
            <person name="Zhang S."/>
            <person name="Liu B."/>
            <person name="Cheng P."/>
            <person name="Jiang X."/>
            <person name="Li J."/>
            <person name="Fan D."/>
            <person name="Wang W."/>
            <person name="Fu W."/>
            <person name="Wang T."/>
            <person name="Wang B."/>
            <person name="Zhang J."/>
            <person name="Peng Z."/>
            <person name="Li Y."/>
            <person name="Li N."/>
            <person name="Wang J."/>
            <person name="Chen M."/>
            <person name="He Y."/>
            <person name="Tan F."/>
            <person name="Song X."/>
            <person name="Zheng Q."/>
            <person name="Huang R."/>
            <person name="Yang H."/>
            <person name="Du X."/>
            <person name="Chen L."/>
            <person name="Yang M."/>
            <person name="Gaffney P.M."/>
            <person name="Wang S."/>
            <person name="Luo L."/>
            <person name="She Z."/>
            <person name="Ming Y."/>
            <person name="Huang W."/>
            <person name="Zhang S."/>
            <person name="Huang B."/>
            <person name="Zhang Y."/>
            <person name="Qu T."/>
            <person name="Ni P."/>
            <person name="Miao G."/>
            <person name="Wang J."/>
            <person name="Wang Q."/>
            <person name="Steinberg C.E."/>
            <person name="Wang H."/>
            <person name="Li N."/>
            <person name="Qian L."/>
            <person name="Zhang G."/>
            <person name="Li Y."/>
            <person name="Yang H."/>
            <person name="Liu X."/>
            <person name="Wang J."/>
            <person name="Yin Y."/>
            <person name="Wang J."/>
        </authorList>
    </citation>
    <scope>NUCLEOTIDE SEQUENCE [LARGE SCALE GENOMIC DNA]</scope>
    <source>
        <strain evidence="1">05x7-T-G4-1.051#20</strain>
    </source>
</reference>
<dbReference type="InParanoid" id="K1Q8W8"/>
<dbReference type="EMBL" id="JH821672">
    <property type="protein sequence ID" value="EKC17811.1"/>
    <property type="molecule type" value="Genomic_DNA"/>
</dbReference>
<dbReference type="AlphaFoldDB" id="K1Q8W8"/>
<gene>
    <name evidence="1" type="ORF">CGI_10000173</name>
</gene>